<name>A0ABS0LC36_9CORY</name>
<keyword evidence="3" id="KW-1185">Reference proteome</keyword>
<gene>
    <name evidence="2" type="ORF">I4J41_06305</name>
</gene>
<proteinExistence type="predicted"/>
<dbReference type="SUPFAM" id="SSF53098">
    <property type="entry name" value="Ribonuclease H-like"/>
    <property type="match status" value="1"/>
</dbReference>
<dbReference type="InterPro" id="IPR001584">
    <property type="entry name" value="Integrase_cat-core"/>
</dbReference>
<dbReference type="InterPro" id="IPR012337">
    <property type="entry name" value="RNaseH-like_sf"/>
</dbReference>
<evidence type="ECO:0000313" key="2">
    <source>
        <dbReference type="EMBL" id="MBG9354229.1"/>
    </source>
</evidence>
<dbReference type="EMBL" id="JADQUG010000020">
    <property type="protein sequence ID" value="MBG9354229.1"/>
    <property type="molecule type" value="Genomic_DNA"/>
</dbReference>
<organism evidence="2 3">
    <name type="scientific">Corynebacterium belfantii</name>
    <dbReference type="NCBI Taxonomy" id="2014537"/>
    <lineage>
        <taxon>Bacteria</taxon>
        <taxon>Bacillati</taxon>
        <taxon>Actinomycetota</taxon>
        <taxon>Actinomycetes</taxon>
        <taxon>Mycobacteriales</taxon>
        <taxon>Corynebacteriaceae</taxon>
        <taxon>Corynebacterium</taxon>
    </lineage>
</organism>
<dbReference type="Pfam" id="PF13683">
    <property type="entry name" value="rve_3"/>
    <property type="match status" value="1"/>
</dbReference>
<dbReference type="RefSeq" id="WP_097784538.1">
    <property type="nucleotide sequence ID" value="NZ_CANNXG010000092.1"/>
</dbReference>
<evidence type="ECO:0000313" key="3">
    <source>
        <dbReference type="Proteomes" id="UP000615580"/>
    </source>
</evidence>
<evidence type="ECO:0000259" key="1">
    <source>
        <dbReference type="Pfam" id="PF13683"/>
    </source>
</evidence>
<feature type="domain" description="Integrase catalytic" evidence="1">
    <location>
        <begin position="33"/>
        <end position="72"/>
    </location>
</feature>
<protein>
    <submittedName>
        <fullName evidence="2">Transposase</fullName>
    </submittedName>
</protein>
<comment type="caution">
    <text evidence="2">The sequence shown here is derived from an EMBL/GenBank/DDBJ whole genome shotgun (WGS) entry which is preliminary data.</text>
</comment>
<dbReference type="Proteomes" id="UP000615580">
    <property type="component" value="Unassembled WGS sequence"/>
</dbReference>
<accession>A0ABS0LC36</accession>
<sequence>MAGCGNPVRQARGCLPGRRDGYRRHDLAEEIVRHALEDNSIENLEHARMLVAQWSQRYNDFHPHSSLGYLSPRKYAEQWKHENTVNA</sequence>
<reference evidence="2 3" key="1">
    <citation type="journal article" date="2020" name="J. Clin. Microbiol.">
        <title>Assessing the Genetic Diversity of Austrian Corynebacterium diphtheriae Clinical Isolates, 2011-2019.</title>
        <authorList>
            <person name="Schaeffer J."/>
            <person name="Huhulescu S."/>
            <person name="Stoeger A."/>
            <person name="Allerberger F."/>
            <person name="Ruppitsch W."/>
        </authorList>
    </citation>
    <scope>NUCLEOTIDE SEQUENCE [LARGE SCALE GENOMIC DNA]</scope>
    <source>
        <strain evidence="2 3">04-17</strain>
    </source>
</reference>